<evidence type="ECO:0000313" key="1">
    <source>
        <dbReference type="EMBL" id="KAK6987627.1"/>
    </source>
</evidence>
<dbReference type="AlphaFoldDB" id="A0AAV9ZMI4"/>
<proteinExistence type="predicted"/>
<comment type="caution">
    <text evidence="1">The sequence shown here is derived from an EMBL/GenBank/DDBJ whole genome shotgun (WGS) entry which is preliminary data.</text>
</comment>
<dbReference type="InterPro" id="IPR041078">
    <property type="entry name" value="Plavaka"/>
</dbReference>
<organism evidence="1 2">
    <name type="scientific">Favolaschia claudopus</name>
    <dbReference type="NCBI Taxonomy" id="2862362"/>
    <lineage>
        <taxon>Eukaryota</taxon>
        <taxon>Fungi</taxon>
        <taxon>Dikarya</taxon>
        <taxon>Basidiomycota</taxon>
        <taxon>Agaricomycotina</taxon>
        <taxon>Agaricomycetes</taxon>
        <taxon>Agaricomycetidae</taxon>
        <taxon>Agaricales</taxon>
        <taxon>Marasmiineae</taxon>
        <taxon>Mycenaceae</taxon>
        <taxon>Favolaschia</taxon>
    </lineage>
</organism>
<dbReference type="Pfam" id="PF18759">
    <property type="entry name" value="Plavaka"/>
    <property type="match status" value="1"/>
</dbReference>
<accession>A0AAV9ZMI4</accession>
<sequence length="263" mass="29964">MDLFLLNRLLIRTSFLDGKTQFKKYDVEVPYKTSSGPTTITFDMYARPLWDWAVDLIKDPSLSRCFVWDSVKMFRHNGNSFIRFWNEPWTADALWEIQSKLPDNPDAKPCPFILYSDKSKLSSFGTQKAYPIIARLANVVVRIRNSDEWGGGQVVGELPVVQDDSAESGKTKYVNFKNAVWHASFYKLLESVARHSKTGIWTFWVLYSLFASLTFSCSSVMALIRGSGGNHPCPICLIHRDDQSDLTIIADLRTNGTRVQRSC</sequence>
<dbReference type="EMBL" id="JAWWNJ010000130">
    <property type="protein sequence ID" value="KAK6987627.1"/>
    <property type="molecule type" value="Genomic_DNA"/>
</dbReference>
<protein>
    <submittedName>
        <fullName evidence="1">Uncharacterized protein</fullName>
    </submittedName>
</protein>
<evidence type="ECO:0000313" key="2">
    <source>
        <dbReference type="Proteomes" id="UP001362999"/>
    </source>
</evidence>
<keyword evidence="2" id="KW-1185">Reference proteome</keyword>
<reference evidence="1 2" key="1">
    <citation type="journal article" date="2024" name="J Genomics">
        <title>Draft genome sequencing and assembly of Favolaschia claudopus CIRM-BRFM 2984 isolated from oak limbs.</title>
        <authorList>
            <person name="Navarro D."/>
            <person name="Drula E."/>
            <person name="Chaduli D."/>
            <person name="Cazenave R."/>
            <person name="Ahrendt S."/>
            <person name="Wang J."/>
            <person name="Lipzen A."/>
            <person name="Daum C."/>
            <person name="Barry K."/>
            <person name="Grigoriev I.V."/>
            <person name="Favel A."/>
            <person name="Rosso M.N."/>
            <person name="Martin F."/>
        </authorList>
    </citation>
    <scope>NUCLEOTIDE SEQUENCE [LARGE SCALE GENOMIC DNA]</scope>
    <source>
        <strain evidence="1 2">CIRM-BRFM 2984</strain>
    </source>
</reference>
<name>A0AAV9ZMI4_9AGAR</name>
<gene>
    <name evidence="1" type="ORF">R3P38DRAFT_2574665</name>
</gene>
<dbReference type="Proteomes" id="UP001362999">
    <property type="component" value="Unassembled WGS sequence"/>
</dbReference>